<dbReference type="SUPFAM" id="SSF52540">
    <property type="entry name" value="P-loop containing nucleoside triphosphate hydrolases"/>
    <property type="match status" value="1"/>
</dbReference>
<dbReference type="InterPro" id="IPR039430">
    <property type="entry name" value="Thymidylate_kin-like_dom"/>
</dbReference>
<comment type="similarity">
    <text evidence="1 11">Belongs to the thymidylate kinase family.</text>
</comment>
<dbReference type="InterPro" id="IPR027417">
    <property type="entry name" value="P-loop_NTPase"/>
</dbReference>
<name>A0A8J7RMI5_METVO</name>
<evidence type="ECO:0000256" key="6">
    <source>
        <dbReference type="ARBA" id="ARBA00022741"/>
    </source>
</evidence>
<dbReference type="Proteomes" id="UP000740329">
    <property type="component" value="Unassembled WGS sequence"/>
</dbReference>
<dbReference type="PANTHER" id="PTHR10344:SF4">
    <property type="entry name" value="UMP-CMP KINASE 2, MITOCHONDRIAL"/>
    <property type="match status" value="1"/>
</dbReference>
<dbReference type="RefSeq" id="WP_209590409.1">
    <property type="nucleotide sequence ID" value="NZ_JAGGMU010000001.1"/>
</dbReference>
<keyword evidence="8 11" id="KW-0067">ATP-binding</keyword>
<evidence type="ECO:0000259" key="12">
    <source>
        <dbReference type="Pfam" id="PF02223"/>
    </source>
</evidence>
<dbReference type="CDD" id="cd01672">
    <property type="entry name" value="TMPK"/>
    <property type="match status" value="1"/>
</dbReference>
<dbReference type="NCBIfam" id="TIGR00041">
    <property type="entry name" value="DTMP_kinase"/>
    <property type="match status" value="1"/>
</dbReference>
<feature type="domain" description="Thymidylate kinase-like" evidence="12">
    <location>
        <begin position="23"/>
        <end position="180"/>
    </location>
</feature>
<evidence type="ECO:0000256" key="4">
    <source>
        <dbReference type="ARBA" id="ARBA00022679"/>
    </source>
</evidence>
<dbReference type="PROSITE" id="PS01331">
    <property type="entry name" value="THYMIDYLATE_KINASE"/>
    <property type="match status" value="1"/>
</dbReference>
<dbReference type="GO" id="GO:0006235">
    <property type="term" value="P:dTTP biosynthetic process"/>
    <property type="evidence" value="ECO:0007669"/>
    <property type="project" value="UniProtKB-UniRule"/>
</dbReference>
<keyword evidence="6 11" id="KW-0547">Nucleotide-binding</keyword>
<dbReference type="EMBL" id="JAGGMV010000001">
    <property type="protein sequence ID" value="MBP2200959.1"/>
    <property type="molecule type" value="Genomic_DNA"/>
</dbReference>
<protein>
    <recommendedName>
        <fullName evidence="3 11">Probable thymidylate kinase</fullName>
        <ecNumber evidence="2 11">2.7.4.9</ecNumber>
    </recommendedName>
    <alternativeName>
        <fullName evidence="9 11">dTMP kinase</fullName>
    </alternativeName>
</protein>
<dbReference type="Gene3D" id="3.40.50.300">
    <property type="entry name" value="P-loop containing nucleotide triphosphate hydrolases"/>
    <property type="match status" value="1"/>
</dbReference>
<organism evidence="13 14">
    <name type="scientific">Methanococcus voltae</name>
    <dbReference type="NCBI Taxonomy" id="2188"/>
    <lineage>
        <taxon>Archaea</taxon>
        <taxon>Methanobacteriati</taxon>
        <taxon>Methanobacteriota</taxon>
        <taxon>Methanomada group</taxon>
        <taxon>Methanococci</taxon>
        <taxon>Methanococcales</taxon>
        <taxon>Methanococcaceae</taxon>
        <taxon>Methanococcus</taxon>
    </lineage>
</organism>
<evidence type="ECO:0000256" key="9">
    <source>
        <dbReference type="ARBA" id="ARBA00029962"/>
    </source>
</evidence>
<evidence type="ECO:0000313" key="13">
    <source>
        <dbReference type="EMBL" id="MBP2200959.1"/>
    </source>
</evidence>
<gene>
    <name evidence="11" type="primary">tmk</name>
    <name evidence="13" type="ORF">J3E07_000357</name>
</gene>
<evidence type="ECO:0000256" key="7">
    <source>
        <dbReference type="ARBA" id="ARBA00022777"/>
    </source>
</evidence>
<evidence type="ECO:0000256" key="11">
    <source>
        <dbReference type="HAMAP-Rule" id="MF_00165"/>
    </source>
</evidence>
<feature type="binding site" evidence="11">
    <location>
        <begin position="25"/>
        <end position="32"/>
    </location>
    <ligand>
        <name>ATP</name>
        <dbReference type="ChEBI" id="CHEBI:30616"/>
    </ligand>
</feature>
<comment type="catalytic activity">
    <reaction evidence="10 11">
        <text>dTMP + ATP = dTDP + ADP</text>
        <dbReference type="Rhea" id="RHEA:13517"/>
        <dbReference type="ChEBI" id="CHEBI:30616"/>
        <dbReference type="ChEBI" id="CHEBI:58369"/>
        <dbReference type="ChEBI" id="CHEBI:63528"/>
        <dbReference type="ChEBI" id="CHEBI:456216"/>
        <dbReference type="EC" id="2.7.4.9"/>
    </reaction>
</comment>
<dbReference type="GO" id="GO:0005524">
    <property type="term" value="F:ATP binding"/>
    <property type="evidence" value="ECO:0007669"/>
    <property type="project" value="UniProtKB-UniRule"/>
</dbReference>
<keyword evidence="7 11" id="KW-0418">Kinase</keyword>
<accession>A0A8J7RMI5</accession>
<evidence type="ECO:0000256" key="10">
    <source>
        <dbReference type="ARBA" id="ARBA00048743"/>
    </source>
</evidence>
<dbReference type="GO" id="GO:0004798">
    <property type="term" value="F:dTMP kinase activity"/>
    <property type="evidence" value="ECO:0007669"/>
    <property type="project" value="UniProtKB-UniRule"/>
</dbReference>
<keyword evidence="5 11" id="KW-0545">Nucleotide biosynthesis</keyword>
<dbReference type="EC" id="2.7.4.9" evidence="2 11"/>
<dbReference type="OrthoDB" id="43083at2157"/>
<evidence type="ECO:0000256" key="1">
    <source>
        <dbReference type="ARBA" id="ARBA00009776"/>
    </source>
</evidence>
<evidence type="ECO:0000256" key="8">
    <source>
        <dbReference type="ARBA" id="ARBA00022840"/>
    </source>
</evidence>
<comment type="caution">
    <text evidence="13">The sequence shown here is derived from an EMBL/GenBank/DDBJ whole genome shotgun (WGS) entry which is preliminary data.</text>
</comment>
<evidence type="ECO:0000256" key="3">
    <source>
        <dbReference type="ARBA" id="ARBA00013355"/>
    </source>
</evidence>
<evidence type="ECO:0000313" key="14">
    <source>
        <dbReference type="Proteomes" id="UP000740329"/>
    </source>
</evidence>
<dbReference type="GO" id="GO:0005737">
    <property type="term" value="C:cytoplasm"/>
    <property type="evidence" value="ECO:0007669"/>
    <property type="project" value="TreeGrafter"/>
</dbReference>
<dbReference type="AlphaFoldDB" id="A0A8J7RMI5"/>
<evidence type="ECO:0000256" key="5">
    <source>
        <dbReference type="ARBA" id="ARBA00022727"/>
    </source>
</evidence>
<dbReference type="InterPro" id="IPR018094">
    <property type="entry name" value="Thymidylate_kinase"/>
</dbReference>
<keyword evidence="4 11" id="KW-0808">Transferase</keyword>
<evidence type="ECO:0000256" key="2">
    <source>
        <dbReference type="ARBA" id="ARBA00012980"/>
    </source>
</evidence>
<dbReference type="Pfam" id="PF02223">
    <property type="entry name" value="Thymidylate_kin"/>
    <property type="match status" value="1"/>
</dbReference>
<proteinExistence type="inferred from homology"/>
<dbReference type="GO" id="GO:0006227">
    <property type="term" value="P:dUDP biosynthetic process"/>
    <property type="evidence" value="ECO:0007669"/>
    <property type="project" value="TreeGrafter"/>
</dbReference>
<dbReference type="HAMAP" id="MF_00165">
    <property type="entry name" value="Thymidylate_kinase"/>
    <property type="match status" value="1"/>
</dbReference>
<dbReference type="GO" id="GO:0006233">
    <property type="term" value="P:dTDP biosynthetic process"/>
    <property type="evidence" value="ECO:0007669"/>
    <property type="project" value="InterPro"/>
</dbReference>
<dbReference type="PANTHER" id="PTHR10344">
    <property type="entry name" value="THYMIDYLATE KINASE"/>
    <property type="match status" value="1"/>
</dbReference>
<dbReference type="InterPro" id="IPR018095">
    <property type="entry name" value="Thymidylate_kin_CS"/>
</dbReference>
<sequence>MDNKNIKNAKDIKKGKSKKFIVFEGIDGSGKSTQAKMLADRINAILDYEPTNSEVGKLIRKGLSEGCFEKETLALLFAGDRVEHCKELEKRLEKNHIICDRYVYSSMVYQNTQGIDMKYICDINKYARVPDIVVLLDLNPELSMLRVNDRTGNNEIFEKIEFQKIIREKYLEIFEKIEFENMFRPPIYIKIDANKGILKLHEEIFNLIKEHI</sequence>
<reference evidence="13" key="1">
    <citation type="submission" date="2021-03" db="EMBL/GenBank/DDBJ databases">
        <title>Genomic Encyclopedia of Type Strains, Phase IV (KMG-V): Genome sequencing to study the core and pangenomes of soil and plant-associated prokaryotes.</title>
        <authorList>
            <person name="Whitman W."/>
        </authorList>
    </citation>
    <scope>NUCLEOTIDE SEQUENCE</scope>
    <source>
        <strain evidence="13">C4</strain>
    </source>
</reference>